<dbReference type="PROSITE" id="PS50126">
    <property type="entry name" value="S1"/>
    <property type="match status" value="9"/>
</dbReference>
<comment type="subcellular location">
    <subcellularLocation>
        <location evidence="1">Nucleus</location>
        <location evidence="1">Nucleolus</location>
    </subcellularLocation>
</comment>
<dbReference type="InterPro" id="IPR048059">
    <property type="entry name" value="Rrp5_S1_rpt_hs1_sc1"/>
</dbReference>
<feature type="region of interest" description="Disordered" evidence="13">
    <location>
        <begin position="1073"/>
        <end position="1212"/>
    </location>
</feature>
<dbReference type="GO" id="GO:0006364">
    <property type="term" value="P:rRNA processing"/>
    <property type="evidence" value="ECO:0007669"/>
    <property type="project" value="UniProtKB-KW"/>
</dbReference>
<evidence type="ECO:0000256" key="11">
    <source>
        <dbReference type="ARBA" id="ARBA00067510"/>
    </source>
</evidence>
<keyword evidence="6" id="KW-0832">Ubl conjugation</keyword>
<dbReference type="Proteomes" id="UP001383192">
    <property type="component" value="Unassembled WGS sequence"/>
</dbReference>
<organism evidence="15 16">
    <name type="scientific">Paramarasmius palmivorus</name>
    <dbReference type="NCBI Taxonomy" id="297713"/>
    <lineage>
        <taxon>Eukaryota</taxon>
        <taxon>Fungi</taxon>
        <taxon>Dikarya</taxon>
        <taxon>Basidiomycota</taxon>
        <taxon>Agaricomycotina</taxon>
        <taxon>Agaricomycetes</taxon>
        <taxon>Agaricomycetidae</taxon>
        <taxon>Agaricales</taxon>
        <taxon>Marasmiineae</taxon>
        <taxon>Marasmiaceae</taxon>
        <taxon>Paramarasmius</taxon>
    </lineage>
</organism>
<feature type="domain" description="S1 motif" evidence="14">
    <location>
        <begin position="524"/>
        <end position="593"/>
    </location>
</feature>
<feature type="domain" description="S1 motif" evidence="14">
    <location>
        <begin position="338"/>
        <end position="405"/>
    </location>
</feature>
<keyword evidence="3" id="KW-0698">rRNA processing</keyword>
<dbReference type="FunFam" id="2.40.50.140:FF:000155">
    <property type="entry name" value="rRNA biogenesis protein RRP5"/>
    <property type="match status" value="1"/>
</dbReference>
<dbReference type="CDD" id="cd05697">
    <property type="entry name" value="S1_Rrp5_repeat_hs5"/>
    <property type="match status" value="1"/>
</dbReference>
<keyword evidence="4" id="KW-0597">Phosphoprotein</keyword>
<keyword evidence="5" id="KW-0677">Repeat</keyword>
<feature type="domain" description="S1 motif" evidence="14">
    <location>
        <begin position="806"/>
        <end position="874"/>
    </location>
</feature>
<keyword evidence="8" id="KW-0539">Nucleus</keyword>
<feature type="compositionally biased region" description="Basic and acidic residues" evidence="13">
    <location>
        <begin position="56"/>
        <end position="67"/>
    </location>
</feature>
<keyword evidence="7" id="KW-0007">Acetylation</keyword>
<dbReference type="InterPro" id="IPR012340">
    <property type="entry name" value="NA-bd_OB-fold"/>
</dbReference>
<evidence type="ECO:0000313" key="16">
    <source>
        <dbReference type="Proteomes" id="UP001383192"/>
    </source>
</evidence>
<dbReference type="FunFam" id="2.40.50.140:FF:000103">
    <property type="entry name" value="protein RRP5 homolog"/>
    <property type="match status" value="2"/>
</dbReference>
<comment type="caution">
    <text evidence="15">The sequence shown here is derived from an EMBL/GenBank/DDBJ whole genome shotgun (WGS) entry which is preliminary data.</text>
</comment>
<dbReference type="EMBL" id="JAYKXP010000004">
    <property type="protein sequence ID" value="KAK7059164.1"/>
    <property type="molecule type" value="Genomic_DNA"/>
</dbReference>
<name>A0AAW0E4X0_9AGAR</name>
<feature type="region of interest" description="Disordered" evidence="13">
    <location>
        <begin position="1"/>
        <end position="97"/>
    </location>
</feature>
<dbReference type="CDD" id="cd05696">
    <property type="entry name" value="S1_Rrp5_repeat_hs4"/>
    <property type="match status" value="1"/>
</dbReference>
<accession>A0AAW0E4X0</accession>
<evidence type="ECO:0000313" key="15">
    <source>
        <dbReference type="EMBL" id="KAK7059164.1"/>
    </source>
</evidence>
<dbReference type="InterPro" id="IPR045209">
    <property type="entry name" value="Rrp5"/>
</dbReference>
<evidence type="ECO:0000256" key="3">
    <source>
        <dbReference type="ARBA" id="ARBA00022552"/>
    </source>
</evidence>
<evidence type="ECO:0000259" key="14">
    <source>
        <dbReference type="PROSITE" id="PS50126"/>
    </source>
</evidence>
<reference evidence="15 16" key="1">
    <citation type="submission" date="2024-01" db="EMBL/GenBank/DDBJ databases">
        <title>A draft genome for a cacao thread blight-causing isolate of Paramarasmius palmivorus.</title>
        <authorList>
            <person name="Baruah I.K."/>
            <person name="Bukari Y."/>
            <person name="Amoako-Attah I."/>
            <person name="Meinhardt L.W."/>
            <person name="Bailey B.A."/>
            <person name="Cohen S.P."/>
        </authorList>
    </citation>
    <scope>NUCLEOTIDE SEQUENCE [LARGE SCALE GENOMIC DNA]</scope>
    <source>
        <strain evidence="15 16">GH-12</strain>
    </source>
</reference>
<sequence>MAAQKRRNDDPSSSQKTKKPRQSKNEAPEATTSTLTTEEVDFPRGGGTTFTPFEVKTIRAEAAKEAEEGLFDEISQEPSKKPKKTKRKSEANVGGVKTGEKNERIRIEHLNYKRLTIGMKLFGQIVSVQPLALVVSLPNQLFGHIPITNISTQFTTRLESMDMEVDEDVNDSDSEDGGDSGSGVPELSEIFAPGQYVRTVVTTLHAAGTTSDVSGISKSRDEAARASRRVELSLVPERVNAGVQKSDLKSGFTLSAAVKSVEDHGYLLELGVPDVSGFLSFKEAKSKSETKLRVGQLINASVVKLSANGRSCEVTTDSKIFATSSLNEINSVTSVLPGSLVQALITAVQPTGLNLQVLGFFDGTVDQSHLPRQIPEKGFKVGKKLKARVLYDFSTSPPRLALSLNEHIVKLDVRRVGDNKGDLPSLPEAYPVGMIVENAKVTRLEPERGLFIETDNGVEGFVHISNISDDHLPSLSANSGAWKIGTLHRARVTGYFQFDGLLQLSLKPSVLEQKYMQVADAQVGEVVKGTIKKLTDSGLFVTLSGNLDGVVWPNHYADIALKHPAKRFRVGSTIKCRVLVVDAERKRISLTAKKTLLESTLPIVSSFEDAEVGQLAHAVIFKVTSKSLMVEFFNNVKAVIPLKEVRQVCQSENWRFLEEPIQNLGALYPVGKVVKVRILSVDKNERRILASIRHSGSNFKQYSTDISSIEIGNIVEGVVAEVHKDNAVLALQPSNVRALISMNNLANHRSLTPAQLQVMLKVDEKLADLVVVSRNTEKGFVIVANKPKAKPSLSKGALSIDTVQEGQIVGGRVVRHARHGVLVKLPSHIGGILHPTDVSDDFSVANPFPAVESVLKAAVVAIDKAGKQLTLSTRHSRIYPNQNKAIVDREVNDISDLHVGETVRGFIKSVAEHGLFVTIGRGIDARVQIKELFDDFVKDWKPRFQTQQLVKGRILSVDVEAKKVEMTFRSGDLNRVRSSAVTLSDLSAGQIVDGKVKRVEDYGLFIEIDNSKLSGLCHKSELSDNRDSDTTVALRGFREGDRVKAYVLGIENRRISFSLKPSHFSEQDFHDVEGASEGEEDIPKDTKQFGVQGTEEHDSEEESEDGEKSQQNDDPQESDDEPEEDVMDVDVDVTPQFQKPPTSSDATQRPQSGPLQLGSGFQWFADTNTSQNNELESSDESDNEAPSKRKRKKKKEIEQDLTADMHSKPPESTADFERLLLGSPNSSYMWIQYMSFQLQLSEIDKAREIGRRALQTISFREEGEKLNVWTALLNLENAYGTDDSLDRVFKEAARANDAKTIHLRMAAIFDQSEKPEKAEEQYKRTCKKFGLSSKVWTLFSEHHLRRGEIEESRKLLPRALQRLEKRKHIKTISRFAQLEYRLGDPERGKTLFEGIVDSHPKRWDLWAVYIDMEAGQSNIQSIRNIFDRVLQMKMTSHKAKFFFKKWLEVERRIGDEGGAENVKRKAIEWTQQSSATSQEPSS</sequence>
<dbReference type="CDD" id="cd05707">
    <property type="entry name" value="S1_Rrp5_repeat_sc11"/>
    <property type="match status" value="1"/>
</dbReference>
<comment type="subunit">
    <text evidence="10">Interacts with NF-kappa-B p50/NFKB1 and NF-kappa-B p65/RELA.</text>
</comment>
<evidence type="ECO:0000256" key="9">
    <source>
        <dbReference type="ARBA" id="ARBA00059726"/>
    </source>
</evidence>
<feature type="domain" description="S1 motif" evidence="14">
    <location>
        <begin position="989"/>
        <end position="1060"/>
    </location>
</feature>
<evidence type="ECO:0000256" key="10">
    <source>
        <dbReference type="ARBA" id="ARBA00062488"/>
    </source>
</evidence>
<dbReference type="GO" id="GO:0003723">
    <property type="term" value="F:RNA binding"/>
    <property type="evidence" value="ECO:0007669"/>
    <property type="project" value="TreeGrafter"/>
</dbReference>
<evidence type="ECO:0000256" key="5">
    <source>
        <dbReference type="ARBA" id="ARBA00022737"/>
    </source>
</evidence>
<feature type="domain" description="S1 motif" evidence="14">
    <location>
        <begin position="251"/>
        <end position="317"/>
    </location>
</feature>
<keyword evidence="16" id="KW-1185">Reference proteome</keyword>
<dbReference type="CDD" id="cd05693">
    <property type="entry name" value="S1_Rrp5_repeat_hs1_sc1"/>
    <property type="match status" value="1"/>
</dbReference>
<dbReference type="InterPro" id="IPR057301">
    <property type="entry name" value="Rrp5_OB_4th"/>
</dbReference>
<feature type="region of interest" description="Disordered" evidence="13">
    <location>
        <begin position="165"/>
        <end position="185"/>
    </location>
</feature>
<dbReference type="Gene3D" id="1.25.40.10">
    <property type="entry name" value="Tetratricopeptide repeat domain"/>
    <property type="match status" value="1"/>
</dbReference>
<evidence type="ECO:0000256" key="2">
    <source>
        <dbReference type="ARBA" id="ARBA00022499"/>
    </source>
</evidence>
<dbReference type="InterPro" id="IPR003029">
    <property type="entry name" value="S1_domain"/>
</dbReference>
<feature type="compositionally biased region" description="Polar residues" evidence="13">
    <location>
        <begin position="1135"/>
        <end position="1154"/>
    </location>
</feature>
<dbReference type="Pfam" id="PF00575">
    <property type="entry name" value="S1"/>
    <property type="match status" value="4"/>
</dbReference>
<dbReference type="FunFam" id="2.40.50.140:FF:000148">
    <property type="entry name" value="protein RRP5 homolog isoform X1"/>
    <property type="match status" value="1"/>
</dbReference>
<evidence type="ECO:0000256" key="12">
    <source>
        <dbReference type="ARBA" id="ARBA00080810"/>
    </source>
</evidence>
<evidence type="ECO:0000256" key="6">
    <source>
        <dbReference type="ARBA" id="ARBA00022843"/>
    </source>
</evidence>
<dbReference type="GO" id="GO:0032040">
    <property type="term" value="C:small-subunit processome"/>
    <property type="evidence" value="ECO:0007669"/>
    <property type="project" value="TreeGrafter"/>
</dbReference>
<evidence type="ECO:0000256" key="4">
    <source>
        <dbReference type="ARBA" id="ARBA00022553"/>
    </source>
</evidence>
<dbReference type="InterPro" id="IPR003107">
    <property type="entry name" value="HAT"/>
</dbReference>
<dbReference type="SMART" id="SM00316">
    <property type="entry name" value="S1"/>
    <property type="match status" value="10"/>
</dbReference>
<dbReference type="PANTHER" id="PTHR23270">
    <property type="entry name" value="PROGRAMMED CELL DEATH PROTEIN 11 PRE-RRNA PROCESSING PROTEIN RRP5"/>
    <property type="match status" value="1"/>
</dbReference>
<feature type="domain" description="S1 motif" evidence="14">
    <location>
        <begin position="712"/>
        <end position="786"/>
    </location>
</feature>
<feature type="domain" description="S1 motif" evidence="14">
    <location>
        <begin position="433"/>
        <end position="507"/>
    </location>
</feature>
<gene>
    <name evidence="15" type="primary">RRP5</name>
    <name evidence="15" type="ORF">VNI00_001791</name>
</gene>
<dbReference type="Gene3D" id="2.40.50.140">
    <property type="entry name" value="Nucleic acid-binding proteins"/>
    <property type="match status" value="8"/>
</dbReference>
<feature type="compositionally biased region" description="Acidic residues" evidence="13">
    <location>
        <begin position="1114"/>
        <end position="1131"/>
    </location>
</feature>
<comment type="function">
    <text evidence="9">Essential for the generation of mature 18S rRNA, specifically necessary for cleavages at sites A0, 1 and 2 of the 47S precursor. Directly interacts with U3 snoRNA.</text>
</comment>
<dbReference type="PANTHER" id="PTHR23270:SF10">
    <property type="entry name" value="PROTEIN RRP5 HOMOLOG"/>
    <property type="match status" value="1"/>
</dbReference>
<dbReference type="SUPFAM" id="SSF50249">
    <property type="entry name" value="Nucleic acid-binding proteins"/>
    <property type="match status" value="9"/>
</dbReference>
<dbReference type="SMART" id="SM00386">
    <property type="entry name" value="HAT"/>
    <property type="match status" value="5"/>
</dbReference>
<dbReference type="Pfam" id="PF24685">
    <property type="entry name" value="OB_RRP5_4th"/>
    <property type="match status" value="1"/>
</dbReference>
<dbReference type="Pfam" id="PF23240">
    <property type="entry name" value="HAT_PRP39_N"/>
    <property type="match status" value="1"/>
</dbReference>
<protein>
    <recommendedName>
        <fullName evidence="11">Protein RRP5 homolog</fullName>
    </recommendedName>
    <alternativeName>
        <fullName evidence="12">Programmed cell death protein 11</fullName>
    </alternativeName>
</protein>
<feature type="compositionally biased region" description="Basic and acidic residues" evidence="13">
    <location>
        <begin position="1"/>
        <end position="10"/>
    </location>
</feature>
<feature type="domain" description="S1 motif" evidence="14">
    <location>
        <begin position="900"/>
        <end position="969"/>
    </location>
</feature>
<feature type="domain" description="S1 motif" evidence="14">
    <location>
        <begin position="613"/>
        <end position="693"/>
    </location>
</feature>
<evidence type="ECO:0000256" key="13">
    <source>
        <dbReference type="SAM" id="MobiDB-lite"/>
    </source>
</evidence>
<dbReference type="FunFam" id="1.25.40.10:FF:000065">
    <property type="entry name" value="Programmed cell death 11"/>
    <property type="match status" value="1"/>
</dbReference>
<dbReference type="SUPFAM" id="SSF48452">
    <property type="entry name" value="TPR-like"/>
    <property type="match status" value="2"/>
</dbReference>
<proteinExistence type="predicted"/>
<keyword evidence="2" id="KW-1017">Isopeptide bond</keyword>
<feature type="compositionally biased region" description="Acidic residues" evidence="13">
    <location>
        <begin position="165"/>
        <end position="178"/>
    </location>
</feature>
<evidence type="ECO:0000256" key="8">
    <source>
        <dbReference type="ARBA" id="ARBA00023242"/>
    </source>
</evidence>
<feature type="compositionally biased region" description="Basic and acidic residues" evidence="13">
    <location>
        <begin position="1195"/>
        <end position="1209"/>
    </location>
</feature>
<evidence type="ECO:0000256" key="7">
    <source>
        <dbReference type="ARBA" id="ARBA00022990"/>
    </source>
</evidence>
<dbReference type="InterPro" id="IPR011990">
    <property type="entry name" value="TPR-like_helical_dom_sf"/>
</dbReference>
<evidence type="ECO:0000256" key="1">
    <source>
        <dbReference type="ARBA" id="ARBA00004604"/>
    </source>
</evidence>